<dbReference type="Proteomes" id="UP001302602">
    <property type="component" value="Unassembled WGS sequence"/>
</dbReference>
<organism evidence="1 2">
    <name type="scientific">Parathielavia appendiculata</name>
    <dbReference type="NCBI Taxonomy" id="2587402"/>
    <lineage>
        <taxon>Eukaryota</taxon>
        <taxon>Fungi</taxon>
        <taxon>Dikarya</taxon>
        <taxon>Ascomycota</taxon>
        <taxon>Pezizomycotina</taxon>
        <taxon>Sordariomycetes</taxon>
        <taxon>Sordariomycetidae</taxon>
        <taxon>Sordariales</taxon>
        <taxon>Chaetomiaceae</taxon>
        <taxon>Parathielavia</taxon>
    </lineage>
</organism>
<dbReference type="RefSeq" id="XP_062642244.1">
    <property type="nucleotide sequence ID" value="XM_062787047.1"/>
</dbReference>
<accession>A0AAN6TQW5</accession>
<comment type="caution">
    <text evidence="1">The sequence shown here is derived from an EMBL/GenBank/DDBJ whole genome shotgun (WGS) entry which is preliminary data.</text>
</comment>
<sequence>MLLNWDANELYLSPLTAGLPRGIDLLAAKNLVLELTYSVAHRVQALVQELCDQTMRSMSRADEHQNPVTLCCALWIVFTATHKFEKRNFTATSLANLRNFLSKLHERSRAAIQAINHHKWMASARCCGHARDNQGDFAKLIAEAKRPKATVSFAFERHVADTTMLQIFCGGDILNSGFRPQRYLKFWKPKHLSCRITTCLTSEPAGI</sequence>
<name>A0AAN6TQW5_9PEZI</name>
<proteinExistence type="predicted"/>
<keyword evidence="2" id="KW-1185">Reference proteome</keyword>
<reference evidence="1" key="2">
    <citation type="submission" date="2023-05" db="EMBL/GenBank/DDBJ databases">
        <authorList>
            <consortium name="Lawrence Berkeley National Laboratory"/>
            <person name="Steindorff A."/>
            <person name="Hensen N."/>
            <person name="Bonometti L."/>
            <person name="Westerberg I."/>
            <person name="Brannstrom I.O."/>
            <person name="Guillou S."/>
            <person name="Cros-Aarteil S."/>
            <person name="Calhoun S."/>
            <person name="Haridas S."/>
            <person name="Kuo A."/>
            <person name="Mondo S."/>
            <person name="Pangilinan J."/>
            <person name="Riley R."/>
            <person name="Labutti K."/>
            <person name="Andreopoulos B."/>
            <person name="Lipzen A."/>
            <person name="Chen C."/>
            <person name="Yanf M."/>
            <person name="Daum C."/>
            <person name="Ng V."/>
            <person name="Clum A."/>
            <person name="Ohm R."/>
            <person name="Martin F."/>
            <person name="Silar P."/>
            <person name="Natvig D."/>
            <person name="Lalanne C."/>
            <person name="Gautier V."/>
            <person name="Ament-Velasquez S.L."/>
            <person name="Kruys A."/>
            <person name="Hutchinson M.I."/>
            <person name="Powell A.J."/>
            <person name="Barry K."/>
            <person name="Miller A.N."/>
            <person name="Grigoriev I.V."/>
            <person name="Debuchy R."/>
            <person name="Gladieux P."/>
            <person name="Thoren M.H."/>
            <person name="Johannesson H."/>
        </authorList>
    </citation>
    <scope>NUCLEOTIDE SEQUENCE</scope>
    <source>
        <strain evidence="1">CBS 731.68</strain>
    </source>
</reference>
<evidence type="ECO:0000313" key="1">
    <source>
        <dbReference type="EMBL" id="KAK4118471.1"/>
    </source>
</evidence>
<dbReference type="EMBL" id="MU853267">
    <property type="protein sequence ID" value="KAK4118471.1"/>
    <property type="molecule type" value="Genomic_DNA"/>
</dbReference>
<evidence type="ECO:0000313" key="2">
    <source>
        <dbReference type="Proteomes" id="UP001302602"/>
    </source>
</evidence>
<reference evidence="1" key="1">
    <citation type="journal article" date="2023" name="Mol. Phylogenet. Evol.">
        <title>Genome-scale phylogeny and comparative genomics of the fungal order Sordariales.</title>
        <authorList>
            <person name="Hensen N."/>
            <person name="Bonometti L."/>
            <person name="Westerberg I."/>
            <person name="Brannstrom I.O."/>
            <person name="Guillou S."/>
            <person name="Cros-Aarteil S."/>
            <person name="Calhoun S."/>
            <person name="Haridas S."/>
            <person name="Kuo A."/>
            <person name="Mondo S."/>
            <person name="Pangilinan J."/>
            <person name="Riley R."/>
            <person name="LaButti K."/>
            <person name="Andreopoulos B."/>
            <person name="Lipzen A."/>
            <person name="Chen C."/>
            <person name="Yan M."/>
            <person name="Daum C."/>
            <person name="Ng V."/>
            <person name="Clum A."/>
            <person name="Steindorff A."/>
            <person name="Ohm R.A."/>
            <person name="Martin F."/>
            <person name="Silar P."/>
            <person name="Natvig D.O."/>
            <person name="Lalanne C."/>
            <person name="Gautier V."/>
            <person name="Ament-Velasquez S.L."/>
            <person name="Kruys A."/>
            <person name="Hutchinson M.I."/>
            <person name="Powell A.J."/>
            <person name="Barry K."/>
            <person name="Miller A.N."/>
            <person name="Grigoriev I.V."/>
            <person name="Debuchy R."/>
            <person name="Gladieux P."/>
            <person name="Hiltunen Thoren M."/>
            <person name="Johannesson H."/>
        </authorList>
    </citation>
    <scope>NUCLEOTIDE SEQUENCE</scope>
    <source>
        <strain evidence="1">CBS 731.68</strain>
    </source>
</reference>
<gene>
    <name evidence="1" type="ORF">N657DRAFT_372260</name>
</gene>
<dbReference type="AlphaFoldDB" id="A0AAN6TQW5"/>
<dbReference type="GeneID" id="87823817"/>
<protein>
    <submittedName>
        <fullName evidence="1">Uncharacterized protein</fullName>
    </submittedName>
</protein>